<keyword evidence="8 10" id="KW-0503">Monooxygenase</keyword>
<keyword evidence="13" id="KW-1185">Reference proteome</keyword>
<dbReference type="InterPro" id="IPR001128">
    <property type="entry name" value="Cyt_P450"/>
</dbReference>
<dbReference type="GO" id="GO:0020037">
    <property type="term" value="F:heme binding"/>
    <property type="evidence" value="ECO:0007669"/>
    <property type="project" value="InterPro"/>
</dbReference>
<evidence type="ECO:0000256" key="8">
    <source>
        <dbReference type="ARBA" id="ARBA00023033"/>
    </source>
</evidence>
<dbReference type="GO" id="GO:0016705">
    <property type="term" value="F:oxidoreductase activity, acting on paired donors, with incorporation or reduction of molecular oxygen"/>
    <property type="evidence" value="ECO:0007669"/>
    <property type="project" value="InterPro"/>
</dbReference>
<protein>
    <submittedName>
        <fullName evidence="12">Cytochrome P450 monooxygenase FUM15</fullName>
    </submittedName>
</protein>
<dbReference type="PRINTS" id="PR00385">
    <property type="entry name" value="P450"/>
</dbReference>
<reference evidence="12" key="1">
    <citation type="submission" date="2023-10" db="EMBL/GenBank/DDBJ databases">
        <authorList>
            <person name="Noh H."/>
        </authorList>
    </citation>
    <scope>NUCLEOTIDE SEQUENCE</scope>
    <source>
        <strain evidence="12">DUCC4014</strain>
    </source>
</reference>
<feature type="binding site" description="axial binding residue" evidence="9">
    <location>
        <position position="491"/>
    </location>
    <ligand>
        <name>heme</name>
        <dbReference type="ChEBI" id="CHEBI:30413"/>
    </ligand>
    <ligandPart>
        <name>Fe</name>
        <dbReference type="ChEBI" id="CHEBI:18248"/>
    </ligandPart>
</feature>
<comment type="cofactor">
    <cofactor evidence="1 9">
        <name>heme</name>
        <dbReference type="ChEBI" id="CHEBI:30413"/>
    </cofactor>
</comment>
<dbReference type="EMBL" id="CP086717">
    <property type="protein sequence ID" value="WOO81696.1"/>
    <property type="molecule type" value="Genomic_DNA"/>
</dbReference>
<keyword evidence="11" id="KW-0812">Transmembrane</keyword>
<sequence length="553" mass="61460">MMATAALSSVHKAVVVVTSALLNAGVLVVALVAVTIFYAYPYRAWTLPFRNLQGPPPTSFVYGSFLTHGLSPMGMAFKPWLAKYGATLRYRSLLGTWTIVTVDPVVVGYIFNNTRQFHRQPMFNAFVERLCGKGVLCVEDADHRRQRRAVSSAFSAFNIRGMAPVLWEKSYELASVFGNLVGKGEDKNTTGTIDVHKYIQRATLDMIGLAGFNYDFESLSGNNNPMSTALFSSVRLLQTPSWIRIFSVLFPSLLDVPSKFKTMVTYTRRLLHAAGRQLVAGRKKELEAENIQVRKRTQLGMDAVSLLVKANMASDLRDDHRLSDDEVLGQIGALLLAGNETSATALAWASWHLAHRPDIQDKLRADLNSVDNDRPDVERLQGLGYLDQFVHELLRFDSPVHRVQRHCVEDTVVPLSIPVKGRDGKMMDSIRISKGSEISVAVNEINRSTAIWGPDAEEFNPERFSKAGIPLANVPSVWGNLTSFGAGPHNCLGYRFALMEIKIVLVRNFKFELDPADPVVERRVRSFTTRPVVAGRESEGIQMPVVLRAIKGD</sequence>
<evidence type="ECO:0000313" key="13">
    <source>
        <dbReference type="Proteomes" id="UP000827549"/>
    </source>
</evidence>
<keyword evidence="11" id="KW-0472">Membrane</keyword>
<keyword evidence="6 10" id="KW-0560">Oxidoreductase</keyword>
<dbReference type="RefSeq" id="XP_062627728.1">
    <property type="nucleotide sequence ID" value="XM_062771744.1"/>
</dbReference>
<dbReference type="InterPro" id="IPR050121">
    <property type="entry name" value="Cytochrome_P450_monoxygenase"/>
</dbReference>
<evidence type="ECO:0000313" key="12">
    <source>
        <dbReference type="EMBL" id="WOO81696.1"/>
    </source>
</evidence>
<dbReference type="InterPro" id="IPR002403">
    <property type="entry name" value="Cyt_P450_E_grp-IV"/>
</dbReference>
<dbReference type="InterPro" id="IPR036396">
    <property type="entry name" value="Cyt_P450_sf"/>
</dbReference>
<dbReference type="PANTHER" id="PTHR24305:SF166">
    <property type="entry name" value="CYTOCHROME P450 12A4, MITOCHONDRIAL-RELATED"/>
    <property type="match status" value="1"/>
</dbReference>
<dbReference type="GeneID" id="87808449"/>
<proteinExistence type="inferred from homology"/>
<evidence type="ECO:0000256" key="11">
    <source>
        <dbReference type="SAM" id="Phobius"/>
    </source>
</evidence>
<evidence type="ECO:0000256" key="2">
    <source>
        <dbReference type="ARBA" id="ARBA00005179"/>
    </source>
</evidence>
<keyword evidence="7 9" id="KW-0408">Iron</keyword>
<dbReference type="PANTHER" id="PTHR24305">
    <property type="entry name" value="CYTOCHROME P450"/>
    <property type="match status" value="1"/>
</dbReference>
<dbReference type="PRINTS" id="PR00465">
    <property type="entry name" value="EP450IV"/>
</dbReference>
<evidence type="ECO:0000256" key="3">
    <source>
        <dbReference type="ARBA" id="ARBA00010617"/>
    </source>
</evidence>
<dbReference type="SUPFAM" id="SSF48264">
    <property type="entry name" value="Cytochrome P450"/>
    <property type="match status" value="1"/>
</dbReference>
<evidence type="ECO:0000256" key="1">
    <source>
        <dbReference type="ARBA" id="ARBA00001971"/>
    </source>
</evidence>
<dbReference type="AlphaFoldDB" id="A0AAF0YBJ8"/>
<evidence type="ECO:0000256" key="5">
    <source>
        <dbReference type="ARBA" id="ARBA00022723"/>
    </source>
</evidence>
<dbReference type="Proteomes" id="UP000827549">
    <property type="component" value="Chromosome 4"/>
</dbReference>
<dbReference type="Pfam" id="PF00067">
    <property type="entry name" value="p450"/>
    <property type="match status" value="1"/>
</dbReference>
<keyword evidence="4 9" id="KW-0349">Heme</keyword>
<evidence type="ECO:0000256" key="6">
    <source>
        <dbReference type="ARBA" id="ARBA00023002"/>
    </source>
</evidence>
<dbReference type="GO" id="GO:0005506">
    <property type="term" value="F:iron ion binding"/>
    <property type="evidence" value="ECO:0007669"/>
    <property type="project" value="InterPro"/>
</dbReference>
<dbReference type="Gene3D" id="1.10.630.10">
    <property type="entry name" value="Cytochrome P450"/>
    <property type="match status" value="1"/>
</dbReference>
<comment type="pathway">
    <text evidence="2">Secondary metabolite biosynthesis.</text>
</comment>
<comment type="similarity">
    <text evidence="3 10">Belongs to the cytochrome P450 family.</text>
</comment>
<evidence type="ECO:0000256" key="9">
    <source>
        <dbReference type="PIRSR" id="PIRSR602403-1"/>
    </source>
</evidence>
<dbReference type="InterPro" id="IPR017972">
    <property type="entry name" value="Cyt_P450_CS"/>
</dbReference>
<dbReference type="PROSITE" id="PS00086">
    <property type="entry name" value="CYTOCHROME_P450"/>
    <property type="match status" value="1"/>
</dbReference>
<keyword evidence="5 9" id="KW-0479">Metal-binding</keyword>
<name>A0AAF0YBJ8_9TREE</name>
<evidence type="ECO:0000256" key="4">
    <source>
        <dbReference type="ARBA" id="ARBA00022617"/>
    </source>
</evidence>
<gene>
    <name evidence="12" type="primary">FUM15_3</name>
    <name evidence="12" type="ORF">LOC62_04G005220</name>
</gene>
<evidence type="ECO:0000256" key="10">
    <source>
        <dbReference type="RuleBase" id="RU000461"/>
    </source>
</evidence>
<evidence type="ECO:0000256" key="7">
    <source>
        <dbReference type="ARBA" id="ARBA00023004"/>
    </source>
</evidence>
<organism evidence="12 13">
    <name type="scientific">Vanrija pseudolonga</name>
    <dbReference type="NCBI Taxonomy" id="143232"/>
    <lineage>
        <taxon>Eukaryota</taxon>
        <taxon>Fungi</taxon>
        <taxon>Dikarya</taxon>
        <taxon>Basidiomycota</taxon>
        <taxon>Agaricomycotina</taxon>
        <taxon>Tremellomycetes</taxon>
        <taxon>Trichosporonales</taxon>
        <taxon>Trichosporonaceae</taxon>
        <taxon>Vanrija</taxon>
    </lineage>
</organism>
<accession>A0AAF0YBJ8</accession>
<feature type="transmembrane region" description="Helical" evidence="11">
    <location>
        <begin position="12"/>
        <end position="40"/>
    </location>
</feature>
<keyword evidence="11" id="KW-1133">Transmembrane helix</keyword>
<dbReference type="GO" id="GO:0004497">
    <property type="term" value="F:monooxygenase activity"/>
    <property type="evidence" value="ECO:0007669"/>
    <property type="project" value="UniProtKB-KW"/>
</dbReference>